<dbReference type="AlphaFoldDB" id="A0A397U590"/>
<reference evidence="1 2" key="1">
    <citation type="submission" date="2018-06" db="EMBL/GenBank/DDBJ databases">
        <title>Comparative genomics reveals the genomic features of Rhizophagus irregularis, R. cerebriforme, R. diaphanum and Gigaspora rosea, and their symbiotic lifestyle signature.</title>
        <authorList>
            <person name="Morin E."/>
            <person name="San Clemente H."/>
            <person name="Chen E.C.H."/>
            <person name="De La Providencia I."/>
            <person name="Hainaut M."/>
            <person name="Kuo A."/>
            <person name="Kohler A."/>
            <person name="Murat C."/>
            <person name="Tang N."/>
            <person name="Roy S."/>
            <person name="Loubradou J."/>
            <person name="Henrissat B."/>
            <person name="Grigoriev I.V."/>
            <person name="Corradi N."/>
            <person name="Roux C."/>
            <person name="Martin F.M."/>
        </authorList>
    </citation>
    <scope>NUCLEOTIDE SEQUENCE [LARGE SCALE GENOMIC DNA]</scope>
    <source>
        <strain evidence="1 2">DAOM 194757</strain>
    </source>
</reference>
<organism evidence="1 2">
    <name type="scientific">Gigaspora rosea</name>
    <dbReference type="NCBI Taxonomy" id="44941"/>
    <lineage>
        <taxon>Eukaryota</taxon>
        <taxon>Fungi</taxon>
        <taxon>Fungi incertae sedis</taxon>
        <taxon>Mucoromycota</taxon>
        <taxon>Glomeromycotina</taxon>
        <taxon>Glomeromycetes</taxon>
        <taxon>Diversisporales</taxon>
        <taxon>Gigasporaceae</taxon>
        <taxon>Gigaspora</taxon>
    </lineage>
</organism>
<dbReference type="Proteomes" id="UP000266673">
    <property type="component" value="Unassembled WGS sequence"/>
</dbReference>
<protein>
    <submittedName>
        <fullName evidence="1">Uncharacterized protein</fullName>
    </submittedName>
</protein>
<sequence length="92" mass="10546">MYFLTLSPSNFEIIGLTLLLTLLLTICLSFISIYKLGKPLIFVYVGNGFKSLLFILGNYLYLSEEKFIVALKTHYYISASFFTRCSIFYSPS</sequence>
<gene>
    <name evidence="1" type="ORF">C2G38_595819</name>
</gene>
<evidence type="ECO:0000313" key="2">
    <source>
        <dbReference type="Proteomes" id="UP000266673"/>
    </source>
</evidence>
<proteinExistence type="predicted"/>
<dbReference type="EMBL" id="QKWP01001980">
    <property type="protein sequence ID" value="RIB05450.1"/>
    <property type="molecule type" value="Genomic_DNA"/>
</dbReference>
<evidence type="ECO:0000313" key="1">
    <source>
        <dbReference type="EMBL" id="RIB05450.1"/>
    </source>
</evidence>
<comment type="caution">
    <text evidence="1">The sequence shown here is derived from an EMBL/GenBank/DDBJ whole genome shotgun (WGS) entry which is preliminary data.</text>
</comment>
<accession>A0A397U590</accession>
<name>A0A397U590_9GLOM</name>
<keyword evidence="2" id="KW-1185">Reference proteome</keyword>